<feature type="signal peptide" evidence="1">
    <location>
        <begin position="1"/>
        <end position="24"/>
    </location>
</feature>
<name>A0AAP2DIV8_9BACT</name>
<evidence type="ECO:0000256" key="1">
    <source>
        <dbReference type="SAM" id="SignalP"/>
    </source>
</evidence>
<protein>
    <submittedName>
        <fullName evidence="2">Uncharacterized protein</fullName>
    </submittedName>
</protein>
<accession>A0AAP2DIV8</accession>
<proteinExistence type="predicted"/>
<feature type="chain" id="PRO_5042814281" evidence="1">
    <location>
        <begin position="25"/>
        <end position="79"/>
    </location>
</feature>
<dbReference type="RefSeq" id="WP_254161653.1">
    <property type="nucleotide sequence ID" value="NZ_JAHESF010000004.1"/>
</dbReference>
<gene>
    <name evidence="2" type="ORF">KK083_05800</name>
</gene>
<dbReference type="AlphaFoldDB" id="A0AAP2DIV8"/>
<comment type="caution">
    <text evidence="2">The sequence shown here is derived from an EMBL/GenBank/DDBJ whole genome shotgun (WGS) entry which is preliminary data.</text>
</comment>
<dbReference type="Proteomes" id="UP001319200">
    <property type="component" value="Unassembled WGS sequence"/>
</dbReference>
<keyword evidence="1" id="KW-0732">Signal</keyword>
<keyword evidence="3" id="KW-1185">Reference proteome</keyword>
<sequence length="79" mass="8931">MGKLRTIILITGILIAGLAFSASAQKRPHNTSSAKATYSYKSNKPRYKIKKNNKQKHALRKQAKKTRAFLGEARLKEFI</sequence>
<organism evidence="2 3">
    <name type="scientific">Chryseosolibacter histidini</name>
    <dbReference type="NCBI Taxonomy" id="2782349"/>
    <lineage>
        <taxon>Bacteria</taxon>
        <taxon>Pseudomonadati</taxon>
        <taxon>Bacteroidota</taxon>
        <taxon>Cytophagia</taxon>
        <taxon>Cytophagales</taxon>
        <taxon>Chryseotaleaceae</taxon>
        <taxon>Chryseosolibacter</taxon>
    </lineage>
</organism>
<evidence type="ECO:0000313" key="3">
    <source>
        <dbReference type="Proteomes" id="UP001319200"/>
    </source>
</evidence>
<reference evidence="2 3" key="1">
    <citation type="submission" date="2021-05" db="EMBL/GenBank/DDBJ databases">
        <title>A Polyphasic approach of four new species of the genus Ohtaekwangia: Ohtaekwangia histidinii sp. nov., Ohtaekwangia cretensis sp. nov., Ohtaekwangia indiensis sp. nov., Ohtaekwangia reichenbachii sp. nov. from diverse environment.</title>
        <authorList>
            <person name="Octaviana S."/>
        </authorList>
    </citation>
    <scope>NUCLEOTIDE SEQUENCE [LARGE SCALE GENOMIC DNA]</scope>
    <source>
        <strain evidence="2 3">PWU4</strain>
    </source>
</reference>
<evidence type="ECO:0000313" key="2">
    <source>
        <dbReference type="EMBL" id="MBT1696379.1"/>
    </source>
</evidence>
<dbReference type="EMBL" id="JAHESF010000004">
    <property type="protein sequence ID" value="MBT1696379.1"/>
    <property type="molecule type" value="Genomic_DNA"/>
</dbReference>